<dbReference type="EMBL" id="JARK01001348">
    <property type="protein sequence ID" value="EYC25209.1"/>
    <property type="molecule type" value="Genomic_DNA"/>
</dbReference>
<accession>A0A016VC20</accession>
<comment type="caution">
    <text evidence="1">The sequence shown here is derived from an EMBL/GenBank/DDBJ whole genome shotgun (WGS) entry which is preliminary data.</text>
</comment>
<proteinExistence type="predicted"/>
<evidence type="ECO:0000313" key="1">
    <source>
        <dbReference type="EMBL" id="EYC25209.1"/>
    </source>
</evidence>
<dbReference type="AlphaFoldDB" id="A0A016VC20"/>
<evidence type="ECO:0000313" key="2">
    <source>
        <dbReference type="Proteomes" id="UP000024635"/>
    </source>
</evidence>
<name>A0A016VC20_9BILA</name>
<reference evidence="2" key="1">
    <citation type="journal article" date="2015" name="Nat. Genet.">
        <title>The genome and transcriptome of the zoonotic hookworm Ancylostoma ceylanicum identify infection-specific gene families.</title>
        <authorList>
            <person name="Schwarz E.M."/>
            <person name="Hu Y."/>
            <person name="Antoshechkin I."/>
            <person name="Miller M.M."/>
            <person name="Sternberg P.W."/>
            <person name="Aroian R.V."/>
        </authorList>
    </citation>
    <scope>NUCLEOTIDE SEQUENCE</scope>
    <source>
        <strain evidence="2">HY135</strain>
    </source>
</reference>
<keyword evidence="2" id="KW-1185">Reference proteome</keyword>
<sequence>MIPHLSNKRLETFAADSLAKNEQCSHGLRGAIGNDPSGKWLTWFPYPKRRLSLKPQASALCSDKSCYACYVALELLSDNKHITNGDVKNAMAFAAYLEKDHENDLAESNNAQSVSEEGKVVRAGEIKCKLYGAWKASVSPELKRSLAVGNSPPSARRKRNLDFVKETAHNDGCYSCRSIYDSLYQEFSLYRYPQKPNELGAPVLRSGTAITSLADGALVARIFHIYVNGRKLPVLTDVILLELVDSSATTLADFWTLQLTGFVHRVEANGTDYFARGTIFCDVELMSACMIEAAVTVRAIALNCASQSRKIVSCAGTIRKWLTVMGLDKKGFTAKPFSSGVT</sequence>
<gene>
    <name evidence="1" type="primary">Acey_s0012.g1764</name>
    <name evidence="1" type="ORF">Y032_0012g1764</name>
</gene>
<protein>
    <submittedName>
        <fullName evidence="1">Uncharacterized protein</fullName>
    </submittedName>
</protein>
<organism evidence="1 2">
    <name type="scientific">Ancylostoma ceylanicum</name>
    <dbReference type="NCBI Taxonomy" id="53326"/>
    <lineage>
        <taxon>Eukaryota</taxon>
        <taxon>Metazoa</taxon>
        <taxon>Ecdysozoa</taxon>
        <taxon>Nematoda</taxon>
        <taxon>Chromadorea</taxon>
        <taxon>Rhabditida</taxon>
        <taxon>Rhabditina</taxon>
        <taxon>Rhabditomorpha</taxon>
        <taxon>Strongyloidea</taxon>
        <taxon>Ancylostomatidae</taxon>
        <taxon>Ancylostomatinae</taxon>
        <taxon>Ancylostoma</taxon>
    </lineage>
</organism>
<dbReference type="OrthoDB" id="5862732at2759"/>
<dbReference type="Proteomes" id="UP000024635">
    <property type="component" value="Unassembled WGS sequence"/>
</dbReference>